<dbReference type="PANTHER" id="PTHR43072">
    <property type="entry name" value="N-ACETYLTRANSFERASE"/>
    <property type="match status" value="1"/>
</dbReference>
<feature type="domain" description="N-acetyltransferase" evidence="2">
    <location>
        <begin position="1"/>
        <end position="143"/>
    </location>
</feature>
<organism evidence="3 4">
    <name type="scientific">Fictibacillus aquaticus</name>
    <dbReference type="NCBI Taxonomy" id="2021314"/>
    <lineage>
        <taxon>Bacteria</taxon>
        <taxon>Bacillati</taxon>
        <taxon>Bacillota</taxon>
        <taxon>Bacilli</taxon>
        <taxon>Bacillales</taxon>
        <taxon>Fictibacillaceae</taxon>
        <taxon>Fictibacillus</taxon>
    </lineage>
</organism>
<comment type="caution">
    <text evidence="3">The sequence shown here is derived from an EMBL/GenBank/DDBJ whole genome shotgun (WGS) entry which is preliminary data.</text>
</comment>
<dbReference type="Gene3D" id="3.40.630.30">
    <property type="match status" value="1"/>
</dbReference>
<dbReference type="PROSITE" id="PS51186">
    <property type="entry name" value="GNAT"/>
    <property type="match status" value="1"/>
</dbReference>
<reference evidence="3 4" key="1">
    <citation type="submission" date="2017-07" db="EMBL/GenBank/DDBJ databases">
        <title>Fictibacillus sp. nov. GDSW-R2A3 Genome sequencing and assembly.</title>
        <authorList>
            <person name="Mayilraj S."/>
        </authorList>
    </citation>
    <scope>NUCLEOTIDE SEQUENCE [LARGE SCALE GENOMIC DNA]</scope>
    <source>
        <strain evidence="3 4">GDSW-R2A3</strain>
    </source>
</reference>
<accession>A0A235F7K5</accession>
<protein>
    <recommendedName>
        <fullName evidence="2">N-acetyltransferase domain-containing protein</fullName>
    </recommendedName>
</protein>
<proteinExistence type="predicted"/>
<dbReference type="EMBL" id="NOII01000003">
    <property type="protein sequence ID" value="OYD57228.1"/>
    <property type="molecule type" value="Genomic_DNA"/>
</dbReference>
<feature type="region of interest" description="Disordered" evidence="1">
    <location>
        <begin position="143"/>
        <end position="162"/>
    </location>
</feature>
<dbReference type="InterPro" id="IPR000182">
    <property type="entry name" value="GNAT_dom"/>
</dbReference>
<name>A0A235F7K5_9BACL</name>
<gene>
    <name evidence="3" type="ORF">CGZ90_11095</name>
</gene>
<dbReference type="CDD" id="cd04301">
    <property type="entry name" value="NAT_SF"/>
    <property type="match status" value="1"/>
</dbReference>
<evidence type="ECO:0000313" key="4">
    <source>
        <dbReference type="Proteomes" id="UP000215059"/>
    </source>
</evidence>
<dbReference type="Proteomes" id="UP000215059">
    <property type="component" value="Unassembled WGS sequence"/>
</dbReference>
<evidence type="ECO:0000256" key="1">
    <source>
        <dbReference type="SAM" id="MobiDB-lite"/>
    </source>
</evidence>
<dbReference type="InterPro" id="IPR016181">
    <property type="entry name" value="Acyl_CoA_acyltransferase"/>
</dbReference>
<dbReference type="SUPFAM" id="SSF55729">
    <property type="entry name" value="Acyl-CoA N-acyltransferases (Nat)"/>
    <property type="match status" value="1"/>
</dbReference>
<dbReference type="Pfam" id="PF00583">
    <property type="entry name" value="Acetyltransf_1"/>
    <property type="match status" value="1"/>
</dbReference>
<dbReference type="GO" id="GO:0016747">
    <property type="term" value="F:acyltransferase activity, transferring groups other than amino-acyl groups"/>
    <property type="evidence" value="ECO:0007669"/>
    <property type="project" value="InterPro"/>
</dbReference>
<dbReference type="OrthoDB" id="2931607at2"/>
<keyword evidence="4" id="KW-1185">Reference proteome</keyword>
<dbReference type="AlphaFoldDB" id="A0A235F7K5"/>
<evidence type="ECO:0000259" key="2">
    <source>
        <dbReference type="PROSITE" id="PS51186"/>
    </source>
</evidence>
<dbReference type="RefSeq" id="WP_094252576.1">
    <property type="nucleotide sequence ID" value="NZ_JBHLXL010000001.1"/>
</dbReference>
<sequence>MYIRKRVRGQDDPVLINMVIKQFKVKNEVITAIIEQAHEILVVCDEQDTIVGFVSYRFKLLDMVYVDYVVLDEEHQGRGIASKFLPVFEKHCLKQGIRVIYGTVDSDNTDALRLFERWGFTVKGQLGSSVIIEKHLQEIRNKNAPPPYVKKLSEPPGLTRNK</sequence>
<evidence type="ECO:0000313" key="3">
    <source>
        <dbReference type="EMBL" id="OYD57228.1"/>
    </source>
</evidence>